<name>A0A8J7NRX8_ATRSP</name>
<sequence>FLNFIRGINHSFKITEELLSMESIKGTMKATDLYDKVSACIDRMKLPWRKLINVTDGSTNLTGKNGGLLKRTQDKVKENDPEAEVIFLHYIIHQEALCKNVLGLDHVVKAIVKLVNFIRARGLNHRQFIQFLDDIGADHHDLLYHSNVCWKSLTDLHGEFSEFYASLNEPLFPHIPQAAQKILVLFGSTYMCEQTFSLMNINKSQLSDLSCVLWIATTQLSTDFDALTKRGDQLHGSH</sequence>
<feature type="non-terminal residue" evidence="1">
    <location>
        <position position="1"/>
    </location>
</feature>
<evidence type="ECO:0000313" key="2">
    <source>
        <dbReference type="Proteomes" id="UP000736164"/>
    </source>
</evidence>
<reference evidence="1" key="1">
    <citation type="journal article" date="2021" name="Cell">
        <title>Tracing the genetic footprints of vertebrate landing in non-teleost ray-finned fishes.</title>
        <authorList>
            <person name="Bi X."/>
            <person name="Wang K."/>
            <person name="Yang L."/>
            <person name="Pan H."/>
            <person name="Jiang H."/>
            <person name="Wei Q."/>
            <person name="Fang M."/>
            <person name="Yu H."/>
            <person name="Zhu C."/>
            <person name="Cai Y."/>
            <person name="He Y."/>
            <person name="Gan X."/>
            <person name="Zeng H."/>
            <person name="Yu D."/>
            <person name="Zhu Y."/>
            <person name="Jiang H."/>
            <person name="Qiu Q."/>
            <person name="Yang H."/>
            <person name="Zhang Y.E."/>
            <person name="Wang W."/>
            <person name="Zhu M."/>
            <person name="He S."/>
            <person name="Zhang G."/>
        </authorList>
    </citation>
    <scope>NUCLEOTIDE SEQUENCE</scope>
    <source>
        <strain evidence="1">Allg_001</strain>
    </source>
</reference>
<dbReference type="PANTHER" id="PTHR45913">
    <property type="entry name" value="EPM2A-INTERACTING PROTEIN 1"/>
    <property type="match status" value="1"/>
</dbReference>
<accession>A0A8J7NRX8</accession>
<proteinExistence type="predicted"/>
<organism evidence="1 2">
    <name type="scientific">Atractosteus spatula</name>
    <name type="common">Alligator gar</name>
    <name type="synonym">Lepisosteus spatula</name>
    <dbReference type="NCBI Taxonomy" id="7917"/>
    <lineage>
        <taxon>Eukaryota</taxon>
        <taxon>Metazoa</taxon>
        <taxon>Chordata</taxon>
        <taxon>Craniata</taxon>
        <taxon>Vertebrata</taxon>
        <taxon>Euteleostomi</taxon>
        <taxon>Actinopterygii</taxon>
        <taxon>Neopterygii</taxon>
        <taxon>Holostei</taxon>
        <taxon>Semionotiformes</taxon>
        <taxon>Lepisosteidae</taxon>
        <taxon>Atractosteus</taxon>
    </lineage>
</organism>
<dbReference type="AlphaFoldDB" id="A0A8J7NRX8"/>
<keyword evidence="2" id="KW-1185">Reference proteome</keyword>
<feature type="non-terminal residue" evidence="1">
    <location>
        <position position="238"/>
    </location>
</feature>
<dbReference type="PANTHER" id="PTHR45913:SF9">
    <property type="entry name" value="GENERAL TRANSCRIPTION FACTOR II-I REPEAT DOMAIN-CONTAINING PROTEIN 2-LIKE-RELATED"/>
    <property type="match status" value="1"/>
</dbReference>
<comment type="caution">
    <text evidence="1">The sequence shown here is derived from an EMBL/GenBank/DDBJ whole genome shotgun (WGS) entry which is preliminary data.</text>
</comment>
<protein>
    <submittedName>
        <fullName evidence="1">GTD2A protein</fullName>
    </submittedName>
</protein>
<dbReference type="EMBL" id="JAAWVO010032396">
    <property type="protein sequence ID" value="MBN3316899.1"/>
    <property type="molecule type" value="Genomic_DNA"/>
</dbReference>
<evidence type="ECO:0000313" key="1">
    <source>
        <dbReference type="EMBL" id="MBN3316899.1"/>
    </source>
</evidence>
<dbReference type="Proteomes" id="UP000736164">
    <property type="component" value="Unassembled WGS sequence"/>
</dbReference>
<gene>
    <name evidence="1" type="ORF">GTO95_0014590</name>
</gene>